<keyword evidence="1" id="KW-0805">Transcription regulation</keyword>
<dbReference type="InterPro" id="IPR011075">
    <property type="entry name" value="TetR_C"/>
</dbReference>
<dbReference type="Pfam" id="PF16925">
    <property type="entry name" value="TetR_C_13"/>
    <property type="match status" value="1"/>
</dbReference>
<evidence type="ECO:0000256" key="4">
    <source>
        <dbReference type="PROSITE-ProRule" id="PRU00335"/>
    </source>
</evidence>
<dbReference type="Gene3D" id="1.10.357.10">
    <property type="entry name" value="Tetracycline Repressor, domain 2"/>
    <property type="match status" value="1"/>
</dbReference>
<dbReference type="GO" id="GO:0003677">
    <property type="term" value="F:DNA binding"/>
    <property type="evidence" value="ECO:0007669"/>
    <property type="project" value="UniProtKB-UniRule"/>
</dbReference>
<dbReference type="RefSeq" id="WP_042205220.1">
    <property type="nucleotide sequence ID" value="NZ_CP009288.1"/>
</dbReference>
<feature type="domain" description="HTH tetR-type" evidence="5">
    <location>
        <begin position="6"/>
        <end position="66"/>
    </location>
</feature>
<evidence type="ECO:0000313" key="6">
    <source>
        <dbReference type="EMBL" id="AIQ11301.1"/>
    </source>
</evidence>
<feature type="DNA-binding region" description="H-T-H motif" evidence="4">
    <location>
        <begin position="29"/>
        <end position="48"/>
    </location>
</feature>
<dbReference type="Proteomes" id="UP000029409">
    <property type="component" value="Chromosome"/>
</dbReference>
<dbReference type="Gene3D" id="1.10.10.60">
    <property type="entry name" value="Homeodomain-like"/>
    <property type="match status" value="1"/>
</dbReference>
<dbReference type="STRING" id="44251.PDUR_04310"/>
<evidence type="ECO:0000256" key="2">
    <source>
        <dbReference type="ARBA" id="ARBA00023125"/>
    </source>
</evidence>
<protein>
    <submittedName>
        <fullName evidence="6">Transcriptional regulator</fullName>
    </submittedName>
</protein>
<dbReference type="PROSITE" id="PS50977">
    <property type="entry name" value="HTH_TETR_2"/>
    <property type="match status" value="1"/>
</dbReference>
<name>A0A089HH68_PAEDU</name>
<dbReference type="PANTHER" id="PTHR47506">
    <property type="entry name" value="TRANSCRIPTIONAL REGULATORY PROTEIN"/>
    <property type="match status" value="1"/>
</dbReference>
<keyword evidence="7" id="KW-1185">Reference proteome</keyword>
<dbReference type="PANTHER" id="PTHR47506:SF1">
    <property type="entry name" value="HTH-TYPE TRANSCRIPTIONAL REGULATOR YJDC"/>
    <property type="match status" value="1"/>
</dbReference>
<dbReference type="SUPFAM" id="SSF48498">
    <property type="entry name" value="Tetracyclin repressor-like, C-terminal domain"/>
    <property type="match status" value="1"/>
</dbReference>
<dbReference type="SUPFAM" id="SSF46689">
    <property type="entry name" value="Homeodomain-like"/>
    <property type="match status" value="1"/>
</dbReference>
<dbReference type="Pfam" id="PF00440">
    <property type="entry name" value="TetR_N"/>
    <property type="match status" value="1"/>
</dbReference>
<evidence type="ECO:0000313" key="7">
    <source>
        <dbReference type="Proteomes" id="UP000029409"/>
    </source>
</evidence>
<dbReference type="OrthoDB" id="9795242at2"/>
<dbReference type="InterPro" id="IPR009057">
    <property type="entry name" value="Homeodomain-like_sf"/>
</dbReference>
<keyword evidence="2 4" id="KW-0238">DNA-binding</keyword>
<dbReference type="KEGG" id="pdu:PDUR_04310"/>
<sequence>MSRQKAFEINEVIDKALEVFWEKGYEGCSMQDLVNELELSRSSIYETFGNKKALYLLTLDRYEAQTKTRLSAILYEEGTAQELLVRFFNTVVEHTHRRSCFMVNASLEMTAHPDVAHRVHTNMIRNEQAFYQLLERAHANGELKENVDLRAMSQYLVNVMHGISVTAVTSDRQMLDHIINTSLSFLK</sequence>
<evidence type="ECO:0000256" key="3">
    <source>
        <dbReference type="ARBA" id="ARBA00023163"/>
    </source>
</evidence>
<organism evidence="6 7">
    <name type="scientific">Paenibacillus durus</name>
    <name type="common">Paenibacillus azotofixans</name>
    <dbReference type="NCBI Taxonomy" id="44251"/>
    <lineage>
        <taxon>Bacteria</taxon>
        <taxon>Bacillati</taxon>
        <taxon>Bacillota</taxon>
        <taxon>Bacilli</taxon>
        <taxon>Bacillales</taxon>
        <taxon>Paenibacillaceae</taxon>
        <taxon>Paenibacillus</taxon>
    </lineage>
</organism>
<proteinExistence type="predicted"/>
<accession>A0A089HH68</accession>
<dbReference type="eggNOG" id="COG1309">
    <property type="taxonomic scope" value="Bacteria"/>
</dbReference>
<dbReference type="InterPro" id="IPR036271">
    <property type="entry name" value="Tet_transcr_reg_TetR-rel_C_sf"/>
</dbReference>
<gene>
    <name evidence="6" type="ORF">PDUR_04310</name>
</gene>
<dbReference type="PRINTS" id="PR00455">
    <property type="entry name" value="HTHTETR"/>
</dbReference>
<evidence type="ECO:0000256" key="1">
    <source>
        <dbReference type="ARBA" id="ARBA00023015"/>
    </source>
</evidence>
<dbReference type="InterPro" id="IPR001647">
    <property type="entry name" value="HTH_TetR"/>
</dbReference>
<keyword evidence="3" id="KW-0804">Transcription</keyword>
<dbReference type="EMBL" id="CP009288">
    <property type="protein sequence ID" value="AIQ11301.1"/>
    <property type="molecule type" value="Genomic_DNA"/>
</dbReference>
<dbReference type="AlphaFoldDB" id="A0A089HH68"/>
<reference evidence="6 7" key="1">
    <citation type="submission" date="2014-08" db="EMBL/GenBank/DDBJ databases">
        <title>Comparative genomics of the Paenibacillus odorifer group.</title>
        <authorList>
            <person name="den Bakker H.C."/>
            <person name="Tsai Y.-C."/>
            <person name="Martin N."/>
            <person name="Korlach J."/>
            <person name="Wiedmann M."/>
        </authorList>
    </citation>
    <scope>NUCLEOTIDE SEQUENCE [LARGE SCALE GENOMIC DNA]</scope>
    <source>
        <strain evidence="6 7">DSM 1735</strain>
    </source>
</reference>
<evidence type="ECO:0000259" key="5">
    <source>
        <dbReference type="PROSITE" id="PS50977"/>
    </source>
</evidence>